<dbReference type="PANTHER" id="PTHR16290">
    <property type="entry name" value="TRANSCRIPTION FACTOR SMIF DECAPPING ENZYME DCP1"/>
    <property type="match status" value="1"/>
</dbReference>
<evidence type="ECO:0000259" key="6">
    <source>
        <dbReference type="Pfam" id="PF16741"/>
    </source>
</evidence>
<dbReference type="GO" id="GO:0000290">
    <property type="term" value="P:deadenylation-dependent decapping of nuclear-transcribed mRNA"/>
    <property type="evidence" value="ECO:0007669"/>
    <property type="project" value="InterPro"/>
</dbReference>
<dbReference type="Gene3D" id="6.10.140.2030">
    <property type="match status" value="1"/>
</dbReference>
<evidence type="ECO:0000313" key="7">
    <source>
        <dbReference type="EMBL" id="CAH1406473.1"/>
    </source>
</evidence>
<dbReference type="Pfam" id="PF06058">
    <property type="entry name" value="DCP1"/>
    <property type="match status" value="1"/>
</dbReference>
<organism evidence="7 8">
    <name type="scientific">Nezara viridula</name>
    <name type="common">Southern green stink bug</name>
    <name type="synonym">Cimex viridulus</name>
    <dbReference type="NCBI Taxonomy" id="85310"/>
    <lineage>
        <taxon>Eukaryota</taxon>
        <taxon>Metazoa</taxon>
        <taxon>Ecdysozoa</taxon>
        <taxon>Arthropoda</taxon>
        <taxon>Hexapoda</taxon>
        <taxon>Insecta</taxon>
        <taxon>Pterygota</taxon>
        <taxon>Neoptera</taxon>
        <taxon>Paraneoptera</taxon>
        <taxon>Hemiptera</taxon>
        <taxon>Heteroptera</taxon>
        <taxon>Panheteroptera</taxon>
        <taxon>Pentatomomorpha</taxon>
        <taxon>Pentatomoidea</taxon>
        <taxon>Pentatomidae</taxon>
        <taxon>Pentatominae</taxon>
        <taxon>Nezara</taxon>
    </lineage>
</organism>
<comment type="subcellular location">
    <subcellularLocation>
        <location evidence="1">Cytoplasm</location>
    </subcellularLocation>
</comment>
<keyword evidence="8" id="KW-1185">Reference proteome</keyword>
<keyword evidence="3" id="KW-0963">Cytoplasm</keyword>
<dbReference type="GO" id="GO:0000184">
    <property type="term" value="P:nuclear-transcribed mRNA catabolic process, nonsense-mediated decay"/>
    <property type="evidence" value="ECO:0007669"/>
    <property type="project" value="UniProtKB-KW"/>
</dbReference>
<gene>
    <name evidence="7" type="ORF">NEZAVI_LOCUS14401</name>
</gene>
<dbReference type="GO" id="GO:0008047">
    <property type="term" value="F:enzyme activator activity"/>
    <property type="evidence" value="ECO:0007669"/>
    <property type="project" value="InterPro"/>
</dbReference>
<keyword evidence="5" id="KW-0866">Nonsense-mediated mRNA decay</keyword>
<dbReference type="GO" id="GO:0006397">
    <property type="term" value="P:mRNA processing"/>
    <property type="evidence" value="ECO:0007669"/>
    <property type="project" value="UniProtKB-KW"/>
</dbReference>
<dbReference type="PANTHER" id="PTHR16290:SF0">
    <property type="entry name" value="DECAPPING PROTEIN 1, ISOFORM A"/>
    <property type="match status" value="1"/>
</dbReference>
<dbReference type="EMBL" id="OV725082">
    <property type="protein sequence ID" value="CAH1406473.1"/>
    <property type="molecule type" value="Genomic_DNA"/>
</dbReference>
<dbReference type="OrthoDB" id="440673at2759"/>
<evidence type="ECO:0000313" key="8">
    <source>
        <dbReference type="Proteomes" id="UP001152798"/>
    </source>
</evidence>
<accession>A0A9P0HQT8</accession>
<dbReference type="GO" id="GO:0031087">
    <property type="term" value="P:deadenylation-independent decapping of nuclear-transcribed mRNA"/>
    <property type="evidence" value="ECO:0007669"/>
    <property type="project" value="TreeGrafter"/>
</dbReference>
<dbReference type="Pfam" id="PF16741">
    <property type="entry name" value="mRNA_decap_C"/>
    <property type="match status" value="1"/>
</dbReference>
<feature type="domain" description="mRNA-decapping enzyme C-terminal" evidence="6">
    <location>
        <begin position="331"/>
        <end position="365"/>
    </location>
</feature>
<evidence type="ECO:0000256" key="1">
    <source>
        <dbReference type="ARBA" id="ARBA00004496"/>
    </source>
</evidence>
<dbReference type="AlphaFoldDB" id="A0A9P0HQT8"/>
<dbReference type="InterPro" id="IPR010334">
    <property type="entry name" value="Dcp1"/>
</dbReference>
<name>A0A9P0HQT8_NEZVI</name>
<dbReference type="SUPFAM" id="SSF50729">
    <property type="entry name" value="PH domain-like"/>
    <property type="match status" value="1"/>
</dbReference>
<dbReference type="Proteomes" id="UP001152798">
    <property type="component" value="Chromosome 6"/>
</dbReference>
<dbReference type="InterPro" id="IPR011993">
    <property type="entry name" value="PH-like_dom_sf"/>
</dbReference>
<evidence type="ECO:0000256" key="5">
    <source>
        <dbReference type="ARBA" id="ARBA00023161"/>
    </source>
</evidence>
<dbReference type="GO" id="GO:0003729">
    <property type="term" value="F:mRNA binding"/>
    <property type="evidence" value="ECO:0007669"/>
    <property type="project" value="TreeGrafter"/>
</dbReference>
<comment type="similarity">
    <text evidence="2">Belongs to the DCP1 family.</text>
</comment>
<protein>
    <recommendedName>
        <fullName evidence="6">mRNA-decapping enzyme C-terminal domain-containing protein</fullName>
    </recommendedName>
</protein>
<dbReference type="GO" id="GO:0000932">
    <property type="term" value="C:P-body"/>
    <property type="evidence" value="ECO:0007669"/>
    <property type="project" value="TreeGrafter"/>
</dbReference>
<keyword evidence="4" id="KW-0507">mRNA processing</keyword>
<proteinExistence type="inferred from homology"/>
<evidence type="ECO:0000256" key="2">
    <source>
        <dbReference type="ARBA" id="ARBA00008778"/>
    </source>
</evidence>
<evidence type="ECO:0000256" key="4">
    <source>
        <dbReference type="ARBA" id="ARBA00022664"/>
    </source>
</evidence>
<reference evidence="7" key="1">
    <citation type="submission" date="2022-01" db="EMBL/GenBank/DDBJ databases">
        <authorList>
            <person name="King R."/>
        </authorList>
    </citation>
    <scope>NUCLEOTIDE SEQUENCE</scope>
</reference>
<dbReference type="CDD" id="cd09804">
    <property type="entry name" value="Dcp1"/>
    <property type="match status" value="1"/>
</dbReference>
<evidence type="ECO:0000256" key="3">
    <source>
        <dbReference type="ARBA" id="ARBA00022490"/>
    </source>
</evidence>
<dbReference type="Gene3D" id="2.30.29.30">
    <property type="entry name" value="Pleckstrin-homology domain (PH domain)/Phosphotyrosine-binding domain (PTB)"/>
    <property type="match status" value="1"/>
</dbReference>
<dbReference type="InterPro" id="IPR031953">
    <property type="entry name" value="mRNA_decap_C"/>
</dbReference>
<sequence>MAKSAEVSMNVSAIRLIDRLVGDIVDTATHVVLYEFNAQTYEWEKTNAEGALFIYNRNGDPRYSIIVLNRLNTENLVEPVDESIDIQLQEPFLLYRNSRSEIHGIWFYDRDECVRIAKTIERLVKEVTNIKNLMESRLKGSDLHKAQPETPDGTSKRVMDFFARAGSKAPSQPPGMRVPPPGLPSMSREKQLSEVNPLLQRLMSNPNPITVEQLEKQHRSSPQDIQKIRAKPGIMKKENQRRPLTLPVHNSPKIENGMNLLNLGESPPQGYTPSSISTQHFFNSGITHSPSEPLEVSVLEQSMETPTKPALIPPVMFASAKEETPLVVKPEPLTKSQLLQAVTYLLKNDADFINKLHEAYVKSFVDMVS</sequence>